<gene>
    <name evidence="2" type="ORF">FIE12Z_1780</name>
</gene>
<dbReference type="EMBL" id="PXXK01000033">
    <property type="protein sequence ID" value="RFN54033.1"/>
    <property type="molecule type" value="Genomic_DNA"/>
</dbReference>
<proteinExistence type="predicted"/>
<name>A0A395N2J8_9HYPO</name>
<dbReference type="OrthoDB" id="2958217at2759"/>
<sequence length="692" mass="79198">MLCDFSTQIPLSPDALNERYDDPGLSGSRYPLGSIARVMDSSCPFCRIISKTLSEGSLVKDVRAETELFWTTGLFGRRSFSPRHAAIDTWICFRSRVEPSADQDTMFVEPETAPTVETSRILNWVSSCELLHGSTCTLTTDVAFDKAFRTLKVLRLLDVQTNCLVETTSLERYVALSYVWGSVSSFRLTTMNRPALLIQGSLEKVAISLPNTINDAIVLTRHLGCRYLWVDALCLLQNDAEDLELGVNSMDLIYERAWLTVIAACGHDANARLPGVRESTRNAHQNTDEICPGVEVGIVKGLDTLLRKSVYNTRAWTFQEQVLSRRVLYFVDNKVFYRCRAAEHAEHFSDDISKNRLSPVSYGSLLPDALEMSEPIFDLAIMLFYYTQRRITNQNDVSRAMAGITKRFEDATKCKFFQDLPTAMFDRFIIFQSKYGLLHRCPSFPSYSWTGWTGQMGLKGCVDINSPFHIRDDTNYWLEKKTWIIWYNRSPSGITSLVWDPAANPSFPIEDMEYNGYRTRSTFADGRHIPLRVDTSRTLPTVEISFSREVPPYPLLQFWTLSLVYRTSGINSSTGHGYLADLNQKKCGFIFLDVYEGRLYPEFQEIEVVLLSEAYSHAILDKERDLREPYSFEHARYNPRRAQHPPKWTFYYVMLLEWHEGIAERRGLGLLHQNAVDFSLAPGPNWKEIFLA</sequence>
<comment type="caution">
    <text evidence="2">The sequence shown here is derived from an EMBL/GenBank/DDBJ whole genome shotgun (WGS) entry which is preliminary data.</text>
</comment>
<dbReference type="STRING" id="2594813.A0A395N2J8"/>
<protein>
    <recommendedName>
        <fullName evidence="1">Heterokaryon incompatibility domain-containing protein</fullName>
    </recommendedName>
</protein>
<reference evidence="2 3" key="1">
    <citation type="journal article" date="2018" name="PLoS Pathog.">
        <title>Evolution of structural diversity of trichothecenes, a family of toxins produced by plant pathogenic and entomopathogenic fungi.</title>
        <authorList>
            <person name="Proctor R.H."/>
            <person name="McCormick S.P."/>
            <person name="Kim H.S."/>
            <person name="Cardoza R.E."/>
            <person name="Stanley A.M."/>
            <person name="Lindo L."/>
            <person name="Kelly A."/>
            <person name="Brown D.W."/>
            <person name="Lee T."/>
            <person name="Vaughan M.M."/>
            <person name="Alexander N.J."/>
            <person name="Busman M."/>
            <person name="Gutierrez S."/>
        </authorList>
    </citation>
    <scope>NUCLEOTIDE SEQUENCE [LARGE SCALE GENOMIC DNA]</scope>
    <source>
        <strain evidence="2 3">NRRL 13405</strain>
    </source>
</reference>
<dbReference type="AlphaFoldDB" id="A0A395N2J8"/>
<keyword evidence="3" id="KW-1185">Reference proteome</keyword>
<dbReference type="InterPro" id="IPR010730">
    <property type="entry name" value="HET"/>
</dbReference>
<dbReference type="Pfam" id="PF06985">
    <property type="entry name" value="HET"/>
    <property type="match status" value="1"/>
</dbReference>
<organism evidence="2 3">
    <name type="scientific">Fusarium flagelliforme</name>
    <dbReference type="NCBI Taxonomy" id="2675880"/>
    <lineage>
        <taxon>Eukaryota</taxon>
        <taxon>Fungi</taxon>
        <taxon>Dikarya</taxon>
        <taxon>Ascomycota</taxon>
        <taxon>Pezizomycotina</taxon>
        <taxon>Sordariomycetes</taxon>
        <taxon>Hypocreomycetidae</taxon>
        <taxon>Hypocreales</taxon>
        <taxon>Nectriaceae</taxon>
        <taxon>Fusarium</taxon>
        <taxon>Fusarium incarnatum-equiseti species complex</taxon>
    </lineage>
</organism>
<feature type="domain" description="Heterokaryon incompatibility" evidence="1">
    <location>
        <begin position="173"/>
        <end position="320"/>
    </location>
</feature>
<evidence type="ECO:0000313" key="3">
    <source>
        <dbReference type="Proteomes" id="UP000265631"/>
    </source>
</evidence>
<accession>A0A395N2J8</accession>
<dbReference type="PANTHER" id="PTHR33112:SF12">
    <property type="entry name" value="HETEROKARYON INCOMPATIBILITY DOMAIN-CONTAINING PROTEIN"/>
    <property type="match status" value="1"/>
</dbReference>
<dbReference type="PANTHER" id="PTHR33112">
    <property type="entry name" value="DOMAIN PROTEIN, PUTATIVE-RELATED"/>
    <property type="match status" value="1"/>
</dbReference>
<evidence type="ECO:0000313" key="2">
    <source>
        <dbReference type="EMBL" id="RFN54033.1"/>
    </source>
</evidence>
<evidence type="ECO:0000259" key="1">
    <source>
        <dbReference type="Pfam" id="PF06985"/>
    </source>
</evidence>
<dbReference type="Proteomes" id="UP000265631">
    <property type="component" value="Unassembled WGS sequence"/>
</dbReference>